<keyword evidence="5" id="KW-0694">RNA-binding</keyword>
<evidence type="ECO:0000259" key="8">
    <source>
        <dbReference type="PROSITE" id="PS50828"/>
    </source>
</evidence>
<reference evidence="9 10" key="1">
    <citation type="submission" date="2017-11" db="EMBL/GenBank/DDBJ databases">
        <title>Genome-resolved metagenomics identifies genetic mobility, metabolic interactions, and unexpected diversity in perchlorate-reducing communities.</title>
        <authorList>
            <person name="Barnum T.P."/>
            <person name="Figueroa I.A."/>
            <person name="Carlstrom C.I."/>
            <person name="Lucas L.N."/>
            <person name="Engelbrektson A.L."/>
            <person name="Coates J.D."/>
        </authorList>
    </citation>
    <scope>NUCLEOTIDE SEQUENCE [LARGE SCALE GENOMIC DNA]</scope>
    <source>
        <strain evidence="9">BM706</strain>
    </source>
</reference>
<keyword evidence="2" id="KW-0547">Nucleotide-binding</keyword>
<dbReference type="PANTHER" id="PTHR48466">
    <property type="entry name" value="OS10G0509000 PROTEIN-RELATED"/>
    <property type="match status" value="1"/>
</dbReference>
<evidence type="ECO:0000256" key="7">
    <source>
        <dbReference type="SAM" id="Coils"/>
    </source>
</evidence>
<dbReference type="SMART" id="SM00534">
    <property type="entry name" value="MUTSac"/>
    <property type="match status" value="1"/>
</dbReference>
<dbReference type="GO" id="GO:0045910">
    <property type="term" value="P:negative regulation of DNA recombination"/>
    <property type="evidence" value="ECO:0007669"/>
    <property type="project" value="InterPro"/>
</dbReference>
<dbReference type="InterPro" id="IPR036063">
    <property type="entry name" value="Smr_dom_sf"/>
</dbReference>
<keyword evidence="4" id="KW-0067">ATP-binding</keyword>
<dbReference type="SUPFAM" id="SSF160443">
    <property type="entry name" value="SMR domain-like"/>
    <property type="match status" value="1"/>
</dbReference>
<dbReference type="GO" id="GO:0005524">
    <property type="term" value="F:ATP binding"/>
    <property type="evidence" value="ECO:0007669"/>
    <property type="project" value="UniProtKB-KW"/>
</dbReference>
<dbReference type="Pfam" id="PF00488">
    <property type="entry name" value="MutS_V"/>
    <property type="match status" value="1"/>
</dbReference>
<dbReference type="GO" id="GO:0140664">
    <property type="term" value="F:ATP-dependent DNA damage sensor activity"/>
    <property type="evidence" value="ECO:0007669"/>
    <property type="project" value="InterPro"/>
</dbReference>
<evidence type="ECO:0000256" key="2">
    <source>
        <dbReference type="ARBA" id="ARBA00022741"/>
    </source>
</evidence>
<dbReference type="PROSITE" id="PS50828">
    <property type="entry name" value="SMR"/>
    <property type="match status" value="1"/>
</dbReference>
<dbReference type="GO" id="GO:0006298">
    <property type="term" value="P:mismatch repair"/>
    <property type="evidence" value="ECO:0007669"/>
    <property type="project" value="InterPro"/>
</dbReference>
<dbReference type="Gene3D" id="3.30.1370.110">
    <property type="match status" value="1"/>
</dbReference>
<dbReference type="PIRSF" id="PIRSF005814">
    <property type="entry name" value="MutS_YshD"/>
    <property type="match status" value="1"/>
</dbReference>
<gene>
    <name evidence="9" type="ORF">C0601_10270</name>
</gene>
<evidence type="ECO:0000256" key="4">
    <source>
        <dbReference type="ARBA" id="ARBA00022840"/>
    </source>
</evidence>
<evidence type="ECO:0000256" key="3">
    <source>
        <dbReference type="ARBA" id="ARBA00022801"/>
    </source>
</evidence>
<accession>A0A2N5ZCN2</accession>
<dbReference type="Pfam" id="PF01713">
    <property type="entry name" value="Smr"/>
    <property type="match status" value="1"/>
</dbReference>
<proteinExistence type="predicted"/>
<dbReference type="GO" id="GO:0030983">
    <property type="term" value="F:mismatched DNA binding"/>
    <property type="evidence" value="ECO:0007669"/>
    <property type="project" value="InterPro"/>
</dbReference>
<dbReference type="InterPro" id="IPR002625">
    <property type="entry name" value="Smr_dom"/>
</dbReference>
<evidence type="ECO:0000256" key="6">
    <source>
        <dbReference type="ARBA" id="ARBA00023125"/>
    </source>
</evidence>
<sequence length="774" mass="90534">MYIDKVDFSKQIRHEIDSILDRVRENANWKTTRQNISCENLIHDEFELKELIESTREMSDALLSYDFFFYDSEEIIDSIDILKVRNALLQPENIENIYKLFLNIRKFHDMFSRKNDEYPRLYGLTFKIDIELVRDFIGRNRKFFTSEGQLDEDLFPGVAELTSKIFSKRDEILSNISTYLTKNSNRFEDSYHRFLDGRYLLPFKKEHLPDKNTVVQGISDSGQTFFAEPSWLVKMNNELKQYSLEKKRIIRRFYERISAELSERREDLILMSDLFLQLDGFFARAYFKNLNKAQFPHISKNIELYDFKNPLIDKEKVVKTDILFNDKQNVFLVSGPNAGGKTVLLKSMFFSIIMNQLYIPILCTENYKIKIFNEIYEVFGDESSILNSMSTFSSHIKKLSNCIENADEDSIVFIDEITSGTDPDECAALAIAIIDNLKKRGCKVAVSTHLNRVKNHFFNKENVVSVSMAFDDKLLSPVFKVFYDSINSSYALEIAMKNGLPKEIIEESKTYLDGSSLNFRDSLESLSKERERFERLNKMLEEKKYFIEKKERDIIEKEERLKEKMEKKLKHKLTQIENEFQQYRSKAKDKLENIKSKRDVEFFYEPASKARQKIRNSEDKKIPSKKADLSKLEKGDEVILKSLDTRAEFISFDGKKVKINILGKDMIVDKSDIGIPLKIQKKIKKRATEAGHKIERLQSWELNVLGQTVDEALHNIHIFLEKAQLSGYEQVRIVHGKGKIREAALEYFDSCKLVQKHTFSDYYSGGNGSSILYL</sequence>
<dbReference type="PANTHER" id="PTHR48466:SF2">
    <property type="entry name" value="OS10G0509000 PROTEIN"/>
    <property type="match status" value="1"/>
</dbReference>
<dbReference type="InterPro" id="IPR005747">
    <property type="entry name" value="MutS2"/>
</dbReference>
<protein>
    <recommendedName>
        <fullName evidence="8">Smr domain-containing protein</fullName>
    </recommendedName>
</protein>
<keyword evidence="3" id="KW-0378">Hydrolase</keyword>
<dbReference type="NCBIfam" id="TIGR01069">
    <property type="entry name" value="mutS2"/>
    <property type="match status" value="1"/>
</dbReference>
<keyword evidence="1" id="KW-0699">rRNA-binding</keyword>
<dbReference type="InterPro" id="IPR000432">
    <property type="entry name" value="DNA_mismatch_repair_MutS_C"/>
</dbReference>
<evidence type="ECO:0000256" key="1">
    <source>
        <dbReference type="ARBA" id="ARBA00022730"/>
    </source>
</evidence>
<dbReference type="InterPro" id="IPR027417">
    <property type="entry name" value="P-loop_NTPase"/>
</dbReference>
<organism evidence="9 10">
    <name type="scientific">Muiribacterium halophilum</name>
    <dbReference type="NCBI Taxonomy" id="2053465"/>
    <lineage>
        <taxon>Bacteria</taxon>
        <taxon>Candidatus Muiribacteriota</taxon>
        <taxon>Candidatus Muiribacteriia</taxon>
        <taxon>Candidatus Muiribacteriales</taxon>
        <taxon>Candidatus Muiribacteriaceae</taxon>
        <taxon>Candidatus Muiribacterium</taxon>
    </lineage>
</organism>
<dbReference type="SUPFAM" id="SSF52540">
    <property type="entry name" value="P-loop containing nucleoside triphosphate hydrolases"/>
    <property type="match status" value="1"/>
</dbReference>
<evidence type="ECO:0000313" key="9">
    <source>
        <dbReference type="EMBL" id="PLX16441.1"/>
    </source>
</evidence>
<keyword evidence="6" id="KW-0238">DNA-binding</keyword>
<dbReference type="GO" id="GO:0019843">
    <property type="term" value="F:rRNA binding"/>
    <property type="evidence" value="ECO:0007669"/>
    <property type="project" value="UniProtKB-KW"/>
</dbReference>
<dbReference type="GO" id="GO:0016887">
    <property type="term" value="F:ATP hydrolysis activity"/>
    <property type="evidence" value="ECO:0007669"/>
    <property type="project" value="InterPro"/>
</dbReference>
<name>A0A2N5ZCN2_MUIH1</name>
<dbReference type="Gene3D" id="3.40.50.300">
    <property type="entry name" value="P-loop containing nucleotide triphosphate hydrolases"/>
    <property type="match status" value="1"/>
</dbReference>
<dbReference type="AlphaFoldDB" id="A0A2N5ZCN2"/>
<evidence type="ECO:0000313" key="10">
    <source>
        <dbReference type="Proteomes" id="UP000234857"/>
    </source>
</evidence>
<dbReference type="GO" id="GO:0004519">
    <property type="term" value="F:endonuclease activity"/>
    <property type="evidence" value="ECO:0007669"/>
    <property type="project" value="UniProtKB-KW"/>
</dbReference>
<dbReference type="InterPro" id="IPR045076">
    <property type="entry name" value="MutS"/>
</dbReference>
<keyword evidence="7" id="KW-0175">Coiled coil</keyword>
<feature type="coiled-coil region" evidence="7">
    <location>
        <begin position="523"/>
        <end position="593"/>
    </location>
</feature>
<dbReference type="EMBL" id="PKTG01000115">
    <property type="protein sequence ID" value="PLX16441.1"/>
    <property type="molecule type" value="Genomic_DNA"/>
</dbReference>
<feature type="domain" description="Smr" evidence="8">
    <location>
        <begin position="702"/>
        <end position="774"/>
    </location>
</feature>
<comment type="caution">
    <text evidence="9">The sequence shown here is derived from an EMBL/GenBank/DDBJ whole genome shotgun (WGS) entry which is preliminary data.</text>
</comment>
<evidence type="ECO:0000256" key="5">
    <source>
        <dbReference type="ARBA" id="ARBA00022884"/>
    </source>
</evidence>
<dbReference type="Proteomes" id="UP000234857">
    <property type="component" value="Unassembled WGS sequence"/>
</dbReference>